<dbReference type="Gene3D" id="3.40.50.300">
    <property type="entry name" value="P-loop containing nucleotide triphosphate hydrolases"/>
    <property type="match status" value="1"/>
</dbReference>
<protein>
    <recommendedName>
        <fullName evidence="3">ParA family protein</fullName>
    </recommendedName>
</protein>
<gene>
    <name evidence="1" type="ORF">CRH09_39860</name>
</gene>
<proteinExistence type="predicted"/>
<dbReference type="EMBL" id="CP023779">
    <property type="protein sequence ID" value="ATL72528.1"/>
    <property type="molecule type" value="Genomic_DNA"/>
</dbReference>
<organism evidence="1 2">
    <name type="scientific">Nocardia terpenica</name>
    <dbReference type="NCBI Taxonomy" id="455432"/>
    <lineage>
        <taxon>Bacteria</taxon>
        <taxon>Bacillati</taxon>
        <taxon>Actinomycetota</taxon>
        <taxon>Actinomycetes</taxon>
        <taxon>Mycobacteriales</taxon>
        <taxon>Nocardiaceae</taxon>
        <taxon>Nocardia</taxon>
    </lineage>
</organism>
<accession>A0A291RZ15</accession>
<dbReference type="InterPro" id="IPR027417">
    <property type="entry name" value="P-loop_NTPase"/>
</dbReference>
<dbReference type="Proteomes" id="UP000221961">
    <property type="component" value="Plasmid p_NC_YFY_NT001"/>
</dbReference>
<sequence>MMMGHAYIRRGEDVTLVSWDRYHSAVSWADKAHEGVGLGGAAHRLWPDNFVVEGAEDEDDLYGLIHGSTASRKIVDGGPADPESLKLIARLADVVILPTEPGYLTTEQIMPAFDLVGEIEQEQGRKIDTRVLLVRVDPNTALAKQARDMLEAVGIPVMKAQIRQNTLVARAAHSVPVRLFGYEAVVEELETT</sequence>
<name>A0A291RZ15_9NOCA</name>
<evidence type="ECO:0000313" key="1">
    <source>
        <dbReference type="EMBL" id="ATL72528.1"/>
    </source>
</evidence>
<dbReference type="KEGG" id="ntp:CRH09_39860"/>
<keyword evidence="1" id="KW-0614">Plasmid</keyword>
<geneLocation type="plasmid" evidence="2">
    <name>p_nc_yfy_nt001</name>
</geneLocation>
<reference evidence="1 2" key="1">
    <citation type="submission" date="2017-10" db="EMBL/GenBank/DDBJ databases">
        <title>Comparative genomics between pathogenic Norcardia.</title>
        <authorList>
            <person name="Zeng L."/>
        </authorList>
    </citation>
    <scope>NUCLEOTIDE SEQUENCE [LARGE SCALE GENOMIC DNA]</scope>
    <source>
        <strain evidence="1 2">NC_YFY_NT001</strain>
        <plasmid evidence="2">Plasmid p_nc_yfy_nt001</plasmid>
    </source>
</reference>
<evidence type="ECO:0000313" key="2">
    <source>
        <dbReference type="Proteomes" id="UP000221961"/>
    </source>
</evidence>
<evidence type="ECO:0008006" key="3">
    <source>
        <dbReference type="Google" id="ProtNLM"/>
    </source>
</evidence>
<dbReference type="SUPFAM" id="SSF52540">
    <property type="entry name" value="P-loop containing nucleoside triphosphate hydrolases"/>
    <property type="match status" value="1"/>
</dbReference>
<dbReference type="AlphaFoldDB" id="A0A291RZ15"/>